<dbReference type="SUPFAM" id="SSF54001">
    <property type="entry name" value="Cysteine proteinases"/>
    <property type="match status" value="1"/>
</dbReference>
<dbReference type="Proteomes" id="UP000649753">
    <property type="component" value="Unassembled WGS sequence"/>
</dbReference>
<accession>A0A927M020</accession>
<evidence type="ECO:0000313" key="3">
    <source>
        <dbReference type="Proteomes" id="UP000649753"/>
    </source>
</evidence>
<evidence type="ECO:0000313" key="2">
    <source>
        <dbReference type="EMBL" id="MBE1485544.1"/>
    </source>
</evidence>
<gene>
    <name evidence="2" type="ORF">H4W31_001182</name>
</gene>
<dbReference type="InterPro" id="IPR038765">
    <property type="entry name" value="Papain-like_cys_pep_sf"/>
</dbReference>
<sequence>MENTRAAVMERVRRVPSALRVFTTPASEAQRRFAFDDALLADLIEQGLPHVATGPELMFDQFDLDNISTGLGLASPQRTITKRWTKSLEAQLGHDRGHFELRLSWRCPLPGHAGACEFLLEPAITGSRKDTPTGSTMTILAEPLAEDHDFGPDLDPVVAEARSLFFYSIPDSLATDLDFARHARLADCRLASRYLATVAAEAGLTTRVASGFFVGVPFPAPHAWLEIAVGDRWVPVDPFFLNTLHRWDFLSVDAERLRRSPRNVLWRLGTSAGLGSPLVRHRRPDDEDAVSAPFGLAAQWHPHPLR</sequence>
<dbReference type="Pfam" id="PF01841">
    <property type="entry name" value="Transglut_core"/>
    <property type="match status" value="1"/>
</dbReference>
<evidence type="ECO:0000259" key="1">
    <source>
        <dbReference type="SMART" id="SM00460"/>
    </source>
</evidence>
<protein>
    <recommendedName>
        <fullName evidence="1">Transglutaminase-like domain-containing protein</fullName>
    </recommendedName>
</protein>
<proteinExistence type="predicted"/>
<comment type="caution">
    <text evidence="2">The sequence shown here is derived from an EMBL/GenBank/DDBJ whole genome shotgun (WGS) entry which is preliminary data.</text>
</comment>
<dbReference type="RefSeq" id="WP_192765718.1">
    <property type="nucleotide sequence ID" value="NZ_JADBEB010000001.1"/>
</dbReference>
<dbReference type="AlphaFoldDB" id="A0A927M020"/>
<organism evidence="2 3">
    <name type="scientific">Plantactinospora soyae</name>
    <dbReference type="NCBI Taxonomy" id="1544732"/>
    <lineage>
        <taxon>Bacteria</taxon>
        <taxon>Bacillati</taxon>
        <taxon>Actinomycetota</taxon>
        <taxon>Actinomycetes</taxon>
        <taxon>Micromonosporales</taxon>
        <taxon>Micromonosporaceae</taxon>
        <taxon>Plantactinospora</taxon>
    </lineage>
</organism>
<feature type="domain" description="Transglutaminase-like" evidence="1">
    <location>
        <begin position="180"/>
        <end position="240"/>
    </location>
</feature>
<dbReference type="Gene3D" id="3.10.620.30">
    <property type="match status" value="1"/>
</dbReference>
<name>A0A927M020_9ACTN</name>
<dbReference type="InterPro" id="IPR002931">
    <property type="entry name" value="Transglutaminase-like"/>
</dbReference>
<dbReference type="SMART" id="SM00460">
    <property type="entry name" value="TGc"/>
    <property type="match status" value="1"/>
</dbReference>
<reference evidence="2" key="1">
    <citation type="submission" date="2020-10" db="EMBL/GenBank/DDBJ databases">
        <title>Sequencing the genomes of 1000 actinobacteria strains.</title>
        <authorList>
            <person name="Klenk H.-P."/>
        </authorList>
    </citation>
    <scope>NUCLEOTIDE SEQUENCE</scope>
    <source>
        <strain evidence="2">DSM 46832</strain>
    </source>
</reference>
<dbReference type="EMBL" id="JADBEB010000001">
    <property type="protein sequence ID" value="MBE1485544.1"/>
    <property type="molecule type" value="Genomic_DNA"/>
</dbReference>
<keyword evidence="3" id="KW-1185">Reference proteome</keyword>